<dbReference type="PANTHER" id="PTHR21485:SF3">
    <property type="entry name" value="N-ACYLNEURAMINATE CYTIDYLYLTRANSFERASE"/>
    <property type="match status" value="1"/>
</dbReference>
<keyword evidence="6 7" id="KW-0460">Magnesium</keyword>
<comment type="subunit">
    <text evidence="3">Homotetramer.</text>
</comment>
<dbReference type="OrthoDB" id="9805604at2"/>
<comment type="caution">
    <text evidence="8">The sequence shown here is derived from an EMBL/GenBank/DDBJ whole genome shotgun (WGS) entry which is preliminary data.</text>
</comment>
<comment type="similarity">
    <text evidence="2">Belongs to the KdsC family.</text>
</comment>
<comment type="cofactor">
    <cofactor evidence="1 7">
        <name>Mg(2+)</name>
        <dbReference type="ChEBI" id="CHEBI:18420"/>
    </cofactor>
</comment>
<dbReference type="GO" id="GO:0008781">
    <property type="term" value="F:N-acylneuraminate cytidylyltransferase activity"/>
    <property type="evidence" value="ECO:0007669"/>
    <property type="project" value="TreeGrafter"/>
</dbReference>
<dbReference type="RefSeq" id="WP_087287344.1">
    <property type="nucleotide sequence ID" value="NZ_NFJD01000001.1"/>
</dbReference>
<accession>A0A1Y4DL37</accession>
<evidence type="ECO:0000256" key="1">
    <source>
        <dbReference type="ARBA" id="ARBA00001946"/>
    </source>
</evidence>
<feature type="binding site" evidence="7">
    <location>
        <position position="118"/>
    </location>
    <ligand>
        <name>Mg(2+)</name>
        <dbReference type="ChEBI" id="CHEBI:18420"/>
    </ligand>
</feature>
<evidence type="ECO:0000256" key="7">
    <source>
        <dbReference type="PIRSR" id="PIRSR006118-2"/>
    </source>
</evidence>
<dbReference type="EMBL" id="NFJD01000001">
    <property type="protein sequence ID" value="OUO57638.1"/>
    <property type="molecule type" value="Genomic_DNA"/>
</dbReference>
<gene>
    <name evidence="8" type="ORF">B5F75_02355</name>
</gene>
<dbReference type="SUPFAM" id="SSF56784">
    <property type="entry name" value="HAD-like"/>
    <property type="match status" value="1"/>
</dbReference>
<dbReference type="InterPro" id="IPR010023">
    <property type="entry name" value="KdsC_fam"/>
</dbReference>
<evidence type="ECO:0000256" key="2">
    <source>
        <dbReference type="ARBA" id="ARBA00005893"/>
    </source>
</evidence>
<feature type="binding site" evidence="7">
    <location>
        <position position="21"/>
    </location>
    <ligand>
        <name>Mg(2+)</name>
        <dbReference type="ChEBI" id="CHEBI:18420"/>
    </ligand>
</feature>
<feature type="binding site" evidence="7">
    <location>
        <position position="23"/>
    </location>
    <ligand>
        <name>substrate</name>
    </ligand>
</feature>
<dbReference type="PIRSF" id="PIRSF006118">
    <property type="entry name" value="KDO8-P_Ptase"/>
    <property type="match status" value="1"/>
</dbReference>
<dbReference type="Pfam" id="PF08282">
    <property type="entry name" value="Hydrolase_3"/>
    <property type="match status" value="1"/>
</dbReference>
<keyword evidence="9" id="KW-1185">Reference proteome</keyword>
<evidence type="ECO:0000256" key="4">
    <source>
        <dbReference type="ARBA" id="ARBA00022723"/>
    </source>
</evidence>
<sequence length="198" mass="21872">MNTLSQEFIQKARRLKLLLTDVDGVMTNGTLSFFTDEKGVAREIKNFESLDGMGLLFLAYCGIQTGIVSKGASNTLEFWAKELGMNYLFYNTSVKHHALEFLQKEYGILPEETAFIGDDLIDLGLLSRVGLPLAVANSVPEAKALALYTSPRHGGAAAVRDIAEQILRARGAWEQVVQDNISGRFQNPKRPLRIVKGL</sequence>
<evidence type="ECO:0000256" key="5">
    <source>
        <dbReference type="ARBA" id="ARBA00022801"/>
    </source>
</evidence>
<dbReference type="SFLD" id="SFLDG01136">
    <property type="entry name" value="C1.6:_Phosphoserine_Phosphatas"/>
    <property type="match status" value="1"/>
</dbReference>
<name>A0A1Y4DL37_9BACT</name>
<dbReference type="Proteomes" id="UP000196368">
    <property type="component" value="Unassembled WGS sequence"/>
</dbReference>
<dbReference type="PANTHER" id="PTHR21485">
    <property type="entry name" value="HAD SUPERFAMILY MEMBERS CMAS AND KDSC"/>
    <property type="match status" value="1"/>
</dbReference>
<evidence type="ECO:0000313" key="9">
    <source>
        <dbReference type="Proteomes" id="UP000196368"/>
    </source>
</evidence>
<organism evidence="8 9">
    <name type="scientific">Candidatus Avelusimicrobium gallicola</name>
    <dbReference type="NCBI Taxonomy" id="2562704"/>
    <lineage>
        <taxon>Bacteria</taxon>
        <taxon>Pseudomonadati</taxon>
        <taxon>Elusimicrobiota</taxon>
        <taxon>Elusimicrobia</taxon>
        <taxon>Elusimicrobiales</taxon>
        <taxon>Elusimicrobiaceae</taxon>
        <taxon>Candidatus Avelusimicrobium</taxon>
    </lineage>
</organism>
<dbReference type="InterPro" id="IPR050793">
    <property type="entry name" value="CMP-NeuNAc_synthase"/>
</dbReference>
<keyword evidence="4 7" id="KW-0479">Metal-binding</keyword>
<protein>
    <recommendedName>
        <fullName evidence="10">3-deoxy-D-manno-octulosonate 8-phosphate phosphatase</fullName>
    </recommendedName>
</protein>
<dbReference type="GO" id="GO:0046872">
    <property type="term" value="F:metal ion binding"/>
    <property type="evidence" value="ECO:0007669"/>
    <property type="project" value="UniProtKB-KW"/>
</dbReference>
<dbReference type="SFLD" id="SFLDG01138">
    <property type="entry name" value="C1.6.2:_Deoxy-d-mannose-octulo"/>
    <property type="match status" value="1"/>
</dbReference>
<reference evidence="9" key="1">
    <citation type="submission" date="2017-04" db="EMBL/GenBank/DDBJ databases">
        <title>Function of individual gut microbiota members based on whole genome sequencing of pure cultures obtained from chicken caecum.</title>
        <authorList>
            <person name="Medvecky M."/>
            <person name="Cejkova D."/>
            <person name="Polansky O."/>
            <person name="Karasova D."/>
            <person name="Kubasova T."/>
            <person name="Cizek A."/>
            <person name="Rychlik I."/>
        </authorList>
    </citation>
    <scope>NUCLEOTIDE SEQUENCE [LARGE SCALE GENOMIC DNA]</scope>
    <source>
        <strain evidence="9">An273</strain>
    </source>
</reference>
<evidence type="ECO:0000256" key="3">
    <source>
        <dbReference type="ARBA" id="ARBA00011881"/>
    </source>
</evidence>
<dbReference type="InterPro" id="IPR036412">
    <property type="entry name" value="HAD-like_sf"/>
</dbReference>
<dbReference type="AlphaFoldDB" id="A0A1Y4DL37"/>
<dbReference type="GO" id="GO:0016788">
    <property type="term" value="F:hydrolase activity, acting on ester bonds"/>
    <property type="evidence" value="ECO:0007669"/>
    <property type="project" value="InterPro"/>
</dbReference>
<proteinExistence type="inferred from homology"/>
<dbReference type="SFLD" id="SFLDS00003">
    <property type="entry name" value="Haloacid_Dehalogenase"/>
    <property type="match status" value="1"/>
</dbReference>
<evidence type="ECO:0000313" key="8">
    <source>
        <dbReference type="EMBL" id="OUO57638.1"/>
    </source>
</evidence>
<evidence type="ECO:0000256" key="6">
    <source>
        <dbReference type="ARBA" id="ARBA00022842"/>
    </source>
</evidence>
<dbReference type="InterPro" id="IPR023214">
    <property type="entry name" value="HAD_sf"/>
</dbReference>
<keyword evidence="5" id="KW-0378">Hydrolase</keyword>
<evidence type="ECO:0008006" key="10">
    <source>
        <dbReference type="Google" id="ProtNLM"/>
    </source>
</evidence>
<dbReference type="Gene3D" id="3.40.50.1000">
    <property type="entry name" value="HAD superfamily/HAD-like"/>
    <property type="match status" value="1"/>
</dbReference>